<evidence type="ECO:0000313" key="5">
    <source>
        <dbReference type="WormBase" id="SRAE_2000178100"/>
    </source>
</evidence>
<dbReference type="AlphaFoldDB" id="A0A090LBH1"/>
<proteinExistence type="predicted"/>
<dbReference type="Proteomes" id="UP000035682">
    <property type="component" value="Unplaced"/>
</dbReference>
<reference evidence="2 3" key="1">
    <citation type="submission" date="2014-09" db="EMBL/GenBank/DDBJ databases">
        <authorList>
            <person name="Martin A.A."/>
        </authorList>
    </citation>
    <scope>NUCLEOTIDE SEQUENCE</scope>
    <source>
        <strain evidence="3">ED321</strain>
        <strain evidence="2">ED321 Heterogonic</strain>
    </source>
</reference>
<feature type="region of interest" description="Disordered" evidence="1">
    <location>
        <begin position="166"/>
        <end position="196"/>
    </location>
</feature>
<evidence type="ECO:0000313" key="4">
    <source>
        <dbReference type="WBParaSite" id="SRAE_2000178100.1"/>
    </source>
</evidence>
<dbReference type="RefSeq" id="XP_024506316.1">
    <property type="nucleotide sequence ID" value="XM_024652772.1"/>
</dbReference>
<reference evidence="4" key="2">
    <citation type="submission" date="2020-12" db="UniProtKB">
        <authorList>
            <consortium name="WormBaseParasite"/>
        </authorList>
    </citation>
    <scope>IDENTIFICATION</scope>
</reference>
<dbReference type="CTD" id="36379481"/>
<protein>
    <submittedName>
        <fullName evidence="2 4">Uncharacterized protein</fullName>
    </submittedName>
</protein>
<dbReference type="EMBL" id="LN609529">
    <property type="protein sequence ID" value="CEF67116.1"/>
    <property type="molecule type" value="Genomic_DNA"/>
</dbReference>
<gene>
    <name evidence="2 4 5" type="ORF">SRAE_2000178100</name>
</gene>
<name>A0A090LBH1_STRRB</name>
<accession>A0A090LBH1</accession>
<evidence type="ECO:0000313" key="3">
    <source>
        <dbReference type="Proteomes" id="UP000035682"/>
    </source>
</evidence>
<sequence>MLLVILTFIIGSILLYLFSINRKTNIYNPQGENIVQTASIEISQTLFDKTQISEFTRSLTDYFDIRSKTLNNPNTQKETTKSLTTKSKELSSSVCSNLSQNQENTMTSTMTTNKNLENQNKILLNKLNDNNNATIPNGNNSEVEKITTNKTDKPSLEWSLNETLQLDPATKAAEEHRLSLLKKRHDKSKNNKKSIS</sequence>
<keyword evidence="3" id="KW-1185">Reference proteome</keyword>
<dbReference type="WBParaSite" id="SRAE_2000178100.1">
    <property type="protein sequence ID" value="SRAE_2000178100.1"/>
    <property type="gene ID" value="WBGene00261987"/>
</dbReference>
<dbReference type="GeneID" id="36379481"/>
<feature type="compositionally biased region" description="Basic and acidic residues" evidence="1">
    <location>
        <begin position="142"/>
        <end position="151"/>
    </location>
</feature>
<feature type="compositionally biased region" description="Basic residues" evidence="1">
    <location>
        <begin position="179"/>
        <end position="196"/>
    </location>
</feature>
<organism evidence="2">
    <name type="scientific">Strongyloides ratti</name>
    <name type="common">Parasitic roundworm</name>
    <dbReference type="NCBI Taxonomy" id="34506"/>
    <lineage>
        <taxon>Eukaryota</taxon>
        <taxon>Metazoa</taxon>
        <taxon>Ecdysozoa</taxon>
        <taxon>Nematoda</taxon>
        <taxon>Chromadorea</taxon>
        <taxon>Rhabditida</taxon>
        <taxon>Tylenchina</taxon>
        <taxon>Panagrolaimomorpha</taxon>
        <taxon>Strongyloidoidea</taxon>
        <taxon>Strongyloididae</taxon>
        <taxon>Strongyloides</taxon>
    </lineage>
</organism>
<dbReference type="WormBase" id="SRAE_2000178100">
    <property type="protein sequence ID" value="SRP03783"/>
    <property type="gene ID" value="WBGene00261987"/>
</dbReference>
<feature type="region of interest" description="Disordered" evidence="1">
    <location>
        <begin position="130"/>
        <end position="151"/>
    </location>
</feature>
<evidence type="ECO:0000256" key="1">
    <source>
        <dbReference type="SAM" id="MobiDB-lite"/>
    </source>
</evidence>
<evidence type="ECO:0000313" key="2">
    <source>
        <dbReference type="EMBL" id="CEF67116.1"/>
    </source>
</evidence>